<organism evidence="4 5">
    <name type="scientific">Modicisalibacter tunisiensis</name>
    <dbReference type="NCBI Taxonomy" id="390637"/>
    <lineage>
        <taxon>Bacteria</taxon>
        <taxon>Pseudomonadati</taxon>
        <taxon>Pseudomonadota</taxon>
        <taxon>Gammaproteobacteria</taxon>
        <taxon>Oceanospirillales</taxon>
        <taxon>Halomonadaceae</taxon>
        <taxon>Modicisalibacter</taxon>
    </lineage>
</organism>
<gene>
    <name evidence="4" type="ORF">KGQ91_15245</name>
</gene>
<feature type="domain" description="AB hydrolase-1" evidence="3">
    <location>
        <begin position="28"/>
        <end position="137"/>
    </location>
</feature>
<evidence type="ECO:0000313" key="5">
    <source>
        <dbReference type="Proteomes" id="UP001319883"/>
    </source>
</evidence>
<evidence type="ECO:0000256" key="2">
    <source>
        <dbReference type="ARBA" id="ARBA00022801"/>
    </source>
</evidence>
<dbReference type="GO" id="GO:0016787">
    <property type="term" value="F:hydrolase activity"/>
    <property type="evidence" value="ECO:0007669"/>
    <property type="project" value="UniProtKB-KW"/>
</dbReference>
<dbReference type="PANTHER" id="PTHR43798:SF14">
    <property type="entry name" value="SERINE HYDROLASE-LIKE PROTEIN DDB_G0286239"/>
    <property type="match status" value="1"/>
</dbReference>
<dbReference type="InterPro" id="IPR050266">
    <property type="entry name" value="AB_hydrolase_sf"/>
</dbReference>
<dbReference type="InterPro" id="IPR029058">
    <property type="entry name" value="AB_hydrolase_fold"/>
</dbReference>
<dbReference type="InterPro" id="IPR000073">
    <property type="entry name" value="AB_hydrolase_1"/>
</dbReference>
<dbReference type="PANTHER" id="PTHR43798">
    <property type="entry name" value="MONOACYLGLYCEROL LIPASE"/>
    <property type="match status" value="1"/>
</dbReference>
<comment type="similarity">
    <text evidence="1">Belongs to the AB hydrolase superfamily.</text>
</comment>
<sequence>MICEELSLADGRLAALSWGRDGAPVWLALHGWLDNAASFTRLAPRLAEALDIRLVALDFSGHGHSRHHPAGSDYAIWDYLHDVLDAMADLTLESAVLVGHSMGAGVAGLMAAALPEKVTRLILLDGLGTLTTPDEATADQLRRGLLGHRRPPRGVPAYAGLDEAVAARVAGGVTPIDAATAQPLVARNLAPLTEGGYRLRTDSRLMRPSLVRFSPGQALGLLASIEAPVLLIEGDRGILAERAFARRAREAVTSLTRCVMPGGHHLHLEPERVDAVAAAIIDSIVASP</sequence>
<evidence type="ECO:0000259" key="3">
    <source>
        <dbReference type="Pfam" id="PF00561"/>
    </source>
</evidence>
<keyword evidence="5" id="KW-1185">Reference proteome</keyword>
<dbReference type="Proteomes" id="UP001319883">
    <property type="component" value="Unassembled WGS sequence"/>
</dbReference>
<evidence type="ECO:0000256" key="1">
    <source>
        <dbReference type="ARBA" id="ARBA00008645"/>
    </source>
</evidence>
<keyword evidence="2 4" id="KW-0378">Hydrolase</keyword>
<proteinExistence type="inferred from homology"/>
<name>A0ABS7X290_9GAMM</name>
<comment type="caution">
    <text evidence="4">The sequence shown here is derived from an EMBL/GenBank/DDBJ whole genome shotgun (WGS) entry which is preliminary data.</text>
</comment>
<dbReference type="SUPFAM" id="SSF53474">
    <property type="entry name" value="alpha/beta-Hydrolases"/>
    <property type="match status" value="1"/>
</dbReference>
<reference evidence="4 5" key="1">
    <citation type="submission" date="2021-05" db="EMBL/GenBank/DDBJ databases">
        <title>Petroleum and Energy Research Collection (APPE): ex situ preservation of microbial diversity associated with the oil industry and exploitation of its biotechnological potential.</title>
        <authorList>
            <person name="Paixao C.T.M."/>
            <person name="Gomes M.B."/>
            <person name="Oliveira V.M."/>
        </authorList>
    </citation>
    <scope>NUCLEOTIDE SEQUENCE [LARGE SCALE GENOMIC DNA]</scope>
    <source>
        <strain evidence="4 5">LIT2</strain>
    </source>
</reference>
<dbReference type="PRINTS" id="PR00111">
    <property type="entry name" value="ABHYDROLASE"/>
</dbReference>
<dbReference type="Gene3D" id="3.40.50.1820">
    <property type="entry name" value="alpha/beta hydrolase"/>
    <property type="match status" value="1"/>
</dbReference>
<dbReference type="RefSeq" id="WP_163648479.1">
    <property type="nucleotide sequence ID" value="NZ_JAGXFC010000001.1"/>
</dbReference>
<accession>A0ABS7X290</accession>
<protein>
    <submittedName>
        <fullName evidence="4">Alpha/beta fold hydrolase</fullName>
    </submittedName>
</protein>
<evidence type="ECO:0000313" key="4">
    <source>
        <dbReference type="EMBL" id="MBZ9569023.1"/>
    </source>
</evidence>
<dbReference type="EMBL" id="JAGXFD010000002">
    <property type="protein sequence ID" value="MBZ9569023.1"/>
    <property type="molecule type" value="Genomic_DNA"/>
</dbReference>
<dbReference type="Pfam" id="PF00561">
    <property type="entry name" value="Abhydrolase_1"/>
    <property type="match status" value="1"/>
</dbReference>